<comment type="caution">
    <text evidence="1">The sequence shown here is derived from an EMBL/GenBank/DDBJ whole genome shotgun (WGS) entry which is preliminary data.</text>
</comment>
<proteinExistence type="predicted"/>
<organism evidence="1 2">
    <name type="scientific">Sphaerodactylus townsendi</name>
    <dbReference type="NCBI Taxonomy" id="933632"/>
    <lineage>
        <taxon>Eukaryota</taxon>
        <taxon>Metazoa</taxon>
        <taxon>Chordata</taxon>
        <taxon>Craniata</taxon>
        <taxon>Vertebrata</taxon>
        <taxon>Euteleostomi</taxon>
        <taxon>Lepidosauria</taxon>
        <taxon>Squamata</taxon>
        <taxon>Bifurcata</taxon>
        <taxon>Gekkota</taxon>
        <taxon>Sphaerodactylidae</taxon>
        <taxon>Sphaerodactylus</taxon>
    </lineage>
</organism>
<name>A0ACB8ENV8_9SAUR</name>
<sequence length="113" mass="11599">MPGNSKKPDRPAPPPPPPASNWEARCMQDRAGGGEAVATPAGKPGGARGKVFPPPPHKALGSLRTTLPVAPVSTVMTPGFSGGGGGPNQSPRGPFARHRRQVDEWPVADLRAA</sequence>
<reference evidence="1" key="1">
    <citation type="submission" date="2021-08" db="EMBL/GenBank/DDBJ databases">
        <title>The first chromosome-level gecko genome reveals the dynamic sex chromosomes of Neotropical dwarf geckos (Sphaerodactylidae: Sphaerodactylus).</title>
        <authorList>
            <person name="Pinto B.J."/>
            <person name="Keating S.E."/>
            <person name="Gamble T."/>
        </authorList>
    </citation>
    <scope>NUCLEOTIDE SEQUENCE</scope>
    <source>
        <strain evidence="1">TG3544</strain>
    </source>
</reference>
<keyword evidence="2" id="KW-1185">Reference proteome</keyword>
<dbReference type="Proteomes" id="UP000827872">
    <property type="component" value="Linkage Group LG07"/>
</dbReference>
<evidence type="ECO:0000313" key="1">
    <source>
        <dbReference type="EMBL" id="KAH7994312.1"/>
    </source>
</evidence>
<gene>
    <name evidence="1" type="ORF">K3G42_002054</name>
</gene>
<accession>A0ACB8ENV8</accession>
<evidence type="ECO:0000313" key="2">
    <source>
        <dbReference type="Proteomes" id="UP000827872"/>
    </source>
</evidence>
<protein>
    <submittedName>
        <fullName evidence="1">Uncharacterized protein</fullName>
    </submittedName>
</protein>
<dbReference type="EMBL" id="CM037620">
    <property type="protein sequence ID" value="KAH7994312.1"/>
    <property type="molecule type" value="Genomic_DNA"/>
</dbReference>